<keyword evidence="4" id="KW-1185">Reference proteome</keyword>
<keyword evidence="1" id="KW-0812">Transmembrane</keyword>
<dbReference type="InterPro" id="IPR051781">
    <property type="entry name" value="Metallo-dep_Hydrolase"/>
</dbReference>
<feature type="transmembrane region" description="Helical" evidence="1">
    <location>
        <begin position="7"/>
        <end position="28"/>
    </location>
</feature>
<evidence type="ECO:0000259" key="2">
    <source>
        <dbReference type="Pfam" id="PF01979"/>
    </source>
</evidence>
<dbReference type="RefSeq" id="WP_208153555.1">
    <property type="nucleotide sequence ID" value="NZ_JAGEVF010000004.1"/>
</dbReference>
<organism evidence="3 4">
    <name type="scientific">Winogradskyella pelagia</name>
    <dbReference type="NCBI Taxonomy" id="2819984"/>
    <lineage>
        <taxon>Bacteria</taxon>
        <taxon>Pseudomonadati</taxon>
        <taxon>Bacteroidota</taxon>
        <taxon>Flavobacteriia</taxon>
        <taxon>Flavobacteriales</taxon>
        <taxon>Flavobacteriaceae</taxon>
        <taxon>Winogradskyella</taxon>
    </lineage>
</organism>
<evidence type="ECO:0000313" key="4">
    <source>
        <dbReference type="Proteomes" id="UP000676776"/>
    </source>
</evidence>
<dbReference type="InterPro" id="IPR011059">
    <property type="entry name" value="Metal-dep_hydrolase_composite"/>
</dbReference>
<dbReference type="InterPro" id="IPR032466">
    <property type="entry name" value="Metal_Hydrolase"/>
</dbReference>
<evidence type="ECO:0000256" key="1">
    <source>
        <dbReference type="SAM" id="Phobius"/>
    </source>
</evidence>
<name>A0ABS3T104_9FLAO</name>
<dbReference type="Gene3D" id="3.40.50.10910">
    <property type="entry name" value="Amidohydrolase"/>
    <property type="match status" value="1"/>
</dbReference>
<dbReference type="SUPFAM" id="SSF51338">
    <property type="entry name" value="Composite domain of metallo-dependent hydrolases"/>
    <property type="match status" value="1"/>
</dbReference>
<protein>
    <submittedName>
        <fullName evidence="3">Amidohydrolase family protein</fullName>
    </submittedName>
</protein>
<evidence type="ECO:0000313" key="3">
    <source>
        <dbReference type="EMBL" id="MBO3116417.1"/>
    </source>
</evidence>
<dbReference type="Gene3D" id="1.20.58.520">
    <property type="entry name" value="Amidohydrolase"/>
    <property type="match status" value="1"/>
</dbReference>
<dbReference type="EMBL" id="JAGEVF010000004">
    <property type="protein sequence ID" value="MBO3116417.1"/>
    <property type="molecule type" value="Genomic_DNA"/>
</dbReference>
<dbReference type="Gene3D" id="3.30.110.90">
    <property type="entry name" value="Amidohydrolase"/>
    <property type="match status" value="1"/>
</dbReference>
<reference evidence="3 4" key="1">
    <citation type="submission" date="2021-03" db="EMBL/GenBank/DDBJ databases">
        <title>Winogradskyella sp. nov., isolated from costal sediment.</title>
        <authorList>
            <person name="Gao C."/>
        </authorList>
    </citation>
    <scope>NUCLEOTIDE SEQUENCE [LARGE SCALE GENOMIC DNA]</scope>
    <source>
        <strain evidence="3 4">DF17</strain>
    </source>
</reference>
<dbReference type="PANTHER" id="PTHR43135">
    <property type="entry name" value="ALPHA-D-RIBOSE 1-METHYLPHOSPHONATE 5-TRIPHOSPHATE DIPHOSPHATASE"/>
    <property type="match status" value="1"/>
</dbReference>
<accession>A0ABS3T104</accession>
<gene>
    <name evidence="3" type="ORF">J4050_06645</name>
</gene>
<keyword evidence="1" id="KW-1133">Transmembrane helix</keyword>
<dbReference type="Proteomes" id="UP000676776">
    <property type="component" value="Unassembled WGS sequence"/>
</dbReference>
<keyword evidence="1" id="KW-0472">Membrane</keyword>
<comment type="caution">
    <text evidence="3">The sequence shown here is derived from an EMBL/GenBank/DDBJ whole genome shotgun (WGS) entry which is preliminary data.</text>
</comment>
<feature type="domain" description="Amidohydrolase-related" evidence="2">
    <location>
        <begin position="343"/>
        <end position="442"/>
    </location>
</feature>
<sequence>MKIIKRLLKIVFALIGLLVLIGIITLWVDASSTNYLDINKNTSVSNNSFLIKNVNIIPMNKDTVLVGKMVYIKEGIIEKIADTIEVKGIEIFDGEDKYLTPGLIDMHVHVWDRYELGLYLSNGVTAVRNLWGMPMHLRIKDDVMEEHIFSPSFFTTGPKLTGSEFIGDDNLNLGHPSEAKDKIIEYKDKGYDFIKTYYGLDKAIFDAVIEQAQISEMDIVAHPSQKVPFSYHLNSQIKSIEHAEEIVQQPLQFDLDTVKLQPIIDSISQSKHTSYSPTLTVFNNIYQMMMDDAILDSEPLNYMNPLIKMDDSQRQFERWFNAKQKDPAIVNRIKSQHDFHLTVVKKLHEAGVTIISGTDGGIGVTLPGFSIHKELAFYKEAGLSNYDVLKTATVNASKTHSIMNQLGTIEEGKVANLLLVDQNPLVTLSSLKKPNYIFIKGRKLNRETLDSFNEKAKNRKNMIATALRYLENLIIEK</sequence>
<dbReference type="SUPFAM" id="SSF51556">
    <property type="entry name" value="Metallo-dependent hydrolases"/>
    <property type="match status" value="1"/>
</dbReference>
<dbReference type="PANTHER" id="PTHR43135:SF3">
    <property type="entry name" value="ALPHA-D-RIBOSE 1-METHYLPHOSPHONATE 5-TRIPHOSPHATE DIPHOSPHATASE"/>
    <property type="match status" value="1"/>
</dbReference>
<dbReference type="InterPro" id="IPR006680">
    <property type="entry name" value="Amidohydro-rel"/>
</dbReference>
<proteinExistence type="predicted"/>
<dbReference type="Pfam" id="PF01979">
    <property type="entry name" value="Amidohydro_1"/>
    <property type="match status" value="1"/>
</dbReference>
<dbReference type="Gene3D" id="2.30.40.10">
    <property type="entry name" value="Urease, subunit C, domain 1"/>
    <property type="match status" value="1"/>
</dbReference>